<dbReference type="AlphaFoldDB" id="V6HES1"/>
<evidence type="ECO:0000313" key="2">
    <source>
        <dbReference type="Proteomes" id="UP000018719"/>
    </source>
</evidence>
<comment type="caution">
    <text evidence="1">The sequence shown here is derived from an EMBL/GenBank/DDBJ whole genome shotgun (WGS) entry which is preliminary data.</text>
</comment>
<gene>
    <name evidence="1" type="ORF">LEP1GSC047_4198</name>
</gene>
<name>V6HES1_9LEPT</name>
<sequence>MIGLIYESKLYRKREPNHSDINRNKEDSKKMKVKGSNFKNIDEYIENFPSEVRRLLEDLRSTIMK</sequence>
<protein>
    <submittedName>
        <fullName evidence="1">Uncharacterized protein</fullName>
    </submittedName>
</protein>
<organism evidence="1 2">
    <name type="scientific">Leptospira inadai serovar Lyme str. 10</name>
    <dbReference type="NCBI Taxonomy" id="1049790"/>
    <lineage>
        <taxon>Bacteria</taxon>
        <taxon>Pseudomonadati</taxon>
        <taxon>Spirochaetota</taxon>
        <taxon>Spirochaetia</taxon>
        <taxon>Leptospirales</taxon>
        <taxon>Leptospiraceae</taxon>
        <taxon>Leptospira</taxon>
    </lineage>
</organism>
<accession>V6HES1</accession>
<proteinExistence type="predicted"/>
<dbReference type="EMBL" id="AHMM02000015">
    <property type="protein sequence ID" value="EQA37878.1"/>
    <property type="molecule type" value="Genomic_DNA"/>
</dbReference>
<dbReference type="STRING" id="1049790.LEP1GSC047_4198"/>
<evidence type="ECO:0000313" key="1">
    <source>
        <dbReference type="EMBL" id="EQA37878.1"/>
    </source>
</evidence>
<dbReference type="Proteomes" id="UP000018719">
    <property type="component" value="Unassembled WGS sequence"/>
</dbReference>
<reference evidence="1 2" key="1">
    <citation type="submission" date="2013-05" db="EMBL/GenBank/DDBJ databases">
        <authorList>
            <person name="Harkins D.M."/>
            <person name="Durkin A.S."/>
            <person name="Brinkac L.M."/>
            <person name="Haft D.H."/>
            <person name="Selengut J.D."/>
            <person name="Sanka R."/>
            <person name="DePew J."/>
            <person name="Purushe J."/>
            <person name="Hartskeerl R.A."/>
            <person name="Ahmed A."/>
            <person name="van der Linden H."/>
            <person name="Goris M.G.A."/>
            <person name="Vinetz J.M."/>
            <person name="Sutton G.G."/>
            <person name="Nierman W.C."/>
            <person name="Fouts D.E."/>
        </authorList>
    </citation>
    <scope>NUCLEOTIDE SEQUENCE [LARGE SCALE GENOMIC DNA]</scope>
    <source>
        <strain evidence="1 2">10</strain>
    </source>
</reference>